<accession>A0A087V120</accession>
<protein>
    <submittedName>
        <fullName evidence="1">Uncharacterized protein</fullName>
    </submittedName>
</protein>
<keyword evidence="2" id="KW-1185">Reference proteome</keyword>
<name>A0A087V120_STEMI</name>
<evidence type="ECO:0000313" key="2">
    <source>
        <dbReference type="Proteomes" id="UP000054359"/>
    </source>
</evidence>
<feature type="non-terminal residue" evidence="1">
    <location>
        <position position="83"/>
    </location>
</feature>
<reference evidence="1 2" key="1">
    <citation type="submission" date="2013-11" db="EMBL/GenBank/DDBJ databases">
        <title>Genome sequencing of Stegodyphus mimosarum.</title>
        <authorList>
            <person name="Bechsgaard J."/>
        </authorList>
    </citation>
    <scope>NUCLEOTIDE SEQUENCE [LARGE SCALE GENOMIC DNA]</scope>
</reference>
<sequence>MSPFLISKYIHSCVGEPRNIKRLRSGDLLTDTVSAIQSASLSRQTKLGQVPISVSEHKTLNFCRGVISETDLLFVPEEEFVFE</sequence>
<dbReference type="AlphaFoldDB" id="A0A087V120"/>
<organism evidence="1 2">
    <name type="scientific">Stegodyphus mimosarum</name>
    <name type="common">African social velvet spider</name>
    <dbReference type="NCBI Taxonomy" id="407821"/>
    <lineage>
        <taxon>Eukaryota</taxon>
        <taxon>Metazoa</taxon>
        <taxon>Ecdysozoa</taxon>
        <taxon>Arthropoda</taxon>
        <taxon>Chelicerata</taxon>
        <taxon>Arachnida</taxon>
        <taxon>Araneae</taxon>
        <taxon>Araneomorphae</taxon>
        <taxon>Entelegynae</taxon>
        <taxon>Eresoidea</taxon>
        <taxon>Eresidae</taxon>
        <taxon>Stegodyphus</taxon>
    </lineage>
</organism>
<dbReference type="Proteomes" id="UP000054359">
    <property type="component" value="Unassembled WGS sequence"/>
</dbReference>
<dbReference type="OrthoDB" id="6781267at2759"/>
<evidence type="ECO:0000313" key="1">
    <source>
        <dbReference type="EMBL" id="KFM83309.1"/>
    </source>
</evidence>
<dbReference type="EMBL" id="KL817455">
    <property type="protein sequence ID" value="KFM83309.1"/>
    <property type="molecule type" value="Genomic_DNA"/>
</dbReference>
<gene>
    <name evidence="1" type="ORF">X975_14953</name>
</gene>
<proteinExistence type="predicted"/>